<feature type="region of interest" description="Disordered" evidence="1">
    <location>
        <begin position="19"/>
        <end position="63"/>
    </location>
</feature>
<accession>A0A0F9FWQ6</accession>
<evidence type="ECO:0000256" key="1">
    <source>
        <dbReference type="SAM" id="MobiDB-lite"/>
    </source>
</evidence>
<reference evidence="2" key="1">
    <citation type="journal article" date="2015" name="Nature">
        <title>Complex archaea that bridge the gap between prokaryotes and eukaryotes.</title>
        <authorList>
            <person name="Spang A."/>
            <person name="Saw J.H."/>
            <person name="Jorgensen S.L."/>
            <person name="Zaremba-Niedzwiedzka K."/>
            <person name="Martijn J."/>
            <person name="Lind A.E."/>
            <person name="van Eijk R."/>
            <person name="Schleper C."/>
            <person name="Guy L."/>
            <person name="Ettema T.J."/>
        </authorList>
    </citation>
    <scope>NUCLEOTIDE SEQUENCE</scope>
</reference>
<dbReference type="EMBL" id="LAZR01019902">
    <property type="protein sequence ID" value="KKL90834.1"/>
    <property type="molecule type" value="Genomic_DNA"/>
</dbReference>
<evidence type="ECO:0000313" key="2">
    <source>
        <dbReference type="EMBL" id="KKL90834.1"/>
    </source>
</evidence>
<comment type="caution">
    <text evidence="2">The sequence shown here is derived from an EMBL/GenBank/DDBJ whole genome shotgun (WGS) entry which is preliminary data.</text>
</comment>
<sequence>MGDMSFMEIMTWPFGDILGIPDESDRQKEKAGIRASATSLERQATQADTSARQRLAARRRGSG</sequence>
<feature type="non-terminal residue" evidence="2">
    <location>
        <position position="63"/>
    </location>
</feature>
<proteinExistence type="predicted"/>
<organism evidence="2">
    <name type="scientific">marine sediment metagenome</name>
    <dbReference type="NCBI Taxonomy" id="412755"/>
    <lineage>
        <taxon>unclassified sequences</taxon>
        <taxon>metagenomes</taxon>
        <taxon>ecological metagenomes</taxon>
    </lineage>
</organism>
<feature type="compositionally biased region" description="Polar residues" evidence="1">
    <location>
        <begin position="36"/>
        <end position="52"/>
    </location>
</feature>
<gene>
    <name evidence="2" type="ORF">LCGC14_1900700</name>
</gene>
<feature type="compositionally biased region" description="Basic and acidic residues" evidence="1">
    <location>
        <begin position="23"/>
        <end position="32"/>
    </location>
</feature>
<name>A0A0F9FWQ6_9ZZZZ</name>
<dbReference type="AlphaFoldDB" id="A0A0F9FWQ6"/>
<protein>
    <submittedName>
        <fullName evidence="2">Uncharacterized protein</fullName>
    </submittedName>
</protein>